<dbReference type="InterPro" id="IPR029058">
    <property type="entry name" value="AB_hydrolase_fold"/>
</dbReference>
<reference evidence="2" key="1">
    <citation type="submission" date="2023-04" db="EMBL/GenBank/DDBJ databases">
        <title>Genomic characterization of faba bean (Vicia faba) microsymbionts in Mexican soils.</title>
        <authorList>
            <person name="Rivera Orduna F.N."/>
            <person name="Guevara-Luna J."/>
            <person name="Yan J."/>
            <person name="Arroyo-Herrera I."/>
            <person name="Li Y."/>
            <person name="Vasquez-Murrieta M.S."/>
            <person name="Wang E.T."/>
        </authorList>
    </citation>
    <scope>NUCLEOTIDE SEQUENCE</scope>
    <source>
        <strain evidence="2">CH26</strain>
    </source>
</reference>
<proteinExistence type="predicted"/>
<sequence>MPTQRHWIDAGHDVRIFAETWGNENNPPIVLVHGYPDSHTVWESIATQLADQFYVIAYDVRGAGKSSVPTGLNAYKIAVLAHDLQAVVNTLLP</sequence>
<comment type="caution">
    <text evidence="2">The sequence shown here is derived from an EMBL/GenBank/DDBJ whole genome shotgun (WGS) entry which is preliminary data.</text>
</comment>
<dbReference type="PANTHER" id="PTHR43798">
    <property type="entry name" value="MONOACYLGLYCEROL LIPASE"/>
    <property type="match status" value="1"/>
</dbReference>
<dbReference type="Proteomes" id="UP001268610">
    <property type="component" value="Unassembled WGS sequence"/>
</dbReference>
<dbReference type="EMBL" id="JAVLSF010001102">
    <property type="protein sequence ID" value="MDR9778692.1"/>
    <property type="molecule type" value="Genomic_DNA"/>
</dbReference>
<dbReference type="InterPro" id="IPR000073">
    <property type="entry name" value="AB_hydrolase_1"/>
</dbReference>
<keyword evidence="2" id="KW-0378">Hydrolase</keyword>
<dbReference type="InterPro" id="IPR050266">
    <property type="entry name" value="AB_hydrolase_sf"/>
</dbReference>
<name>A0AAJ2H3S6_9HYPH</name>
<dbReference type="GO" id="GO:0016020">
    <property type="term" value="C:membrane"/>
    <property type="evidence" value="ECO:0007669"/>
    <property type="project" value="TreeGrafter"/>
</dbReference>
<dbReference type="RefSeq" id="WP_310866695.1">
    <property type="nucleotide sequence ID" value="NZ_JAVLSF010001102.1"/>
</dbReference>
<accession>A0AAJ2H3S6</accession>
<dbReference type="PANTHER" id="PTHR43798:SF33">
    <property type="entry name" value="HYDROLASE, PUTATIVE (AFU_ORTHOLOGUE AFUA_2G14860)-RELATED"/>
    <property type="match status" value="1"/>
</dbReference>
<organism evidence="2 3">
    <name type="scientific">Rhizobium hidalgonense</name>
    <dbReference type="NCBI Taxonomy" id="1538159"/>
    <lineage>
        <taxon>Bacteria</taxon>
        <taxon>Pseudomonadati</taxon>
        <taxon>Pseudomonadota</taxon>
        <taxon>Alphaproteobacteria</taxon>
        <taxon>Hyphomicrobiales</taxon>
        <taxon>Rhizobiaceae</taxon>
        <taxon>Rhizobium/Agrobacterium group</taxon>
        <taxon>Rhizobium</taxon>
    </lineage>
</organism>
<gene>
    <name evidence="2" type="ORF">RJJ65_39805</name>
</gene>
<dbReference type="Pfam" id="PF00561">
    <property type="entry name" value="Abhydrolase_1"/>
    <property type="match status" value="1"/>
</dbReference>
<dbReference type="SUPFAM" id="SSF53474">
    <property type="entry name" value="alpha/beta-Hydrolases"/>
    <property type="match status" value="1"/>
</dbReference>
<evidence type="ECO:0000313" key="2">
    <source>
        <dbReference type="EMBL" id="MDR9778692.1"/>
    </source>
</evidence>
<evidence type="ECO:0000313" key="3">
    <source>
        <dbReference type="Proteomes" id="UP001268610"/>
    </source>
</evidence>
<dbReference type="AlphaFoldDB" id="A0AAJ2H3S6"/>
<feature type="domain" description="AB hydrolase-1" evidence="1">
    <location>
        <begin position="27"/>
        <end position="91"/>
    </location>
</feature>
<feature type="non-terminal residue" evidence="2">
    <location>
        <position position="93"/>
    </location>
</feature>
<protein>
    <submittedName>
        <fullName evidence="2">Alpha/beta fold hydrolase</fullName>
    </submittedName>
</protein>
<dbReference type="Gene3D" id="3.40.50.1820">
    <property type="entry name" value="alpha/beta hydrolase"/>
    <property type="match status" value="1"/>
</dbReference>
<evidence type="ECO:0000259" key="1">
    <source>
        <dbReference type="Pfam" id="PF00561"/>
    </source>
</evidence>
<dbReference type="GO" id="GO:0016787">
    <property type="term" value="F:hydrolase activity"/>
    <property type="evidence" value="ECO:0007669"/>
    <property type="project" value="UniProtKB-KW"/>
</dbReference>